<dbReference type="Pfam" id="PF19056">
    <property type="entry name" value="WD40_2"/>
    <property type="match status" value="1"/>
</dbReference>
<dbReference type="SUPFAM" id="SSF48065">
    <property type="entry name" value="DBL homology domain (DH-domain)"/>
    <property type="match status" value="1"/>
</dbReference>
<protein>
    <submittedName>
        <fullName evidence="7">Rho guanine nucleotide exchange factor 10-like protein</fullName>
    </submittedName>
</protein>
<feature type="coiled-coil region" evidence="3">
    <location>
        <begin position="249"/>
        <end position="282"/>
    </location>
</feature>
<evidence type="ECO:0000313" key="8">
    <source>
        <dbReference type="Proteomes" id="UP000261640"/>
    </source>
</evidence>
<dbReference type="Gene3D" id="2.30.29.30">
    <property type="entry name" value="Pleckstrin-homology domain (PH domain)/Phosphotyrosine-binding domain (PTB)"/>
    <property type="match status" value="1"/>
</dbReference>
<dbReference type="PANTHER" id="PTHR12877">
    <property type="entry name" value="RHO GUANINE NUCLEOTIDE EXCHANGE FACTOR"/>
    <property type="match status" value="1"/>
</dbReference>
<keyword evidence="8" id="KW-1185">Reference proteome</keyword>
<feature type="signal peptide" evidence="5">
    <location>
        <begin position="1"/>
        <end position="17"/>
    </location>
</feature>
<dbReference type="InterPro" id="IPR036322">
    <property type="entry name" value="WD40_repeat_dom_sf"/>
</dbReference>
<dbReference type="GO" id="GO:0030036">
    <property type="term" value="P:actin cytoskeleton organization"/>
    <property type="evidence" value="ECO:0007669"/>
    <property type="project" value="TreeGrafter"/>
</dbReference>
<dbReference type="InterPro" id="IPR035899">
    <property type="entry name" value="DBL_dom_sf"/>
</dbReference>
<keyword evidence="2" id="KW-0344">Guanine-nucleotide releasing factor</keyword>
<dbReference type="GO" id="GO:0032933">
    <property type="term" value="P:SREBP signaling pathway"/>
    <property type="evidence" value="ECO:0007669"/>
    <property type="project" value="TreeGrafter"/>
</dbReference>
<sequence length="1008" mass="111828">MSTLTLVILSFCTSGLSQVQQLVKAARNGTKDSLEKTKLAMIRKVSFLQRKDSTGPARSHLTCSVMDANLIFPLPPQVVRRLILSSIVQSESSYLNSLKRILQEYQKPLLESPNWMLNIKKVHQIFYRLQEIYQCHSMFQIALASRVAEWDHSERIGDLFVASFSKLMVLNVYSDYINNFTNAMALIKKACMSKPAFLEFLKKKQASSPDRITLYGLMVKPIQRFPQFILLLQDMLKNTPESHSDRLPLQLALTELETLAEKLNEQKRLADQEAEIQQLAHSMGDRSFNKLLNSDQRQLIHCELLMETVYGDKSQVLKSKERKVFLLNDTLICVNVNLKSPPDISSLVPVGPKYTVKWCVPLLHTHVMEVGQDSMQRIGCGSITRRHSSTSSTRGTNICVGSFIYFILLEEIKFALSFCCLSSLVSQNLNTTVSQDWCLALQRLIRLKEEEIQNANKCRLRLSIPGKPDKSGHPVSIMVVFNTPSPISKISWVNRLHLAKIALRQENAPGWECAEEDGKTKTRLTCPLLTCKLPVFSPGAHTLKLQAALHSPFQSSLLGFCTASTSLPQGYLWVAGGTSSHGQVEIFSLNRATPRLVKTIPLKFPVFCVEYVKEPCPNMVEKSPAKMGNIICAGLQDGSIHVYSSVDTSVQCLLTMMNPDTCPVLCLRHSLSFLFAGLANGKVAVYQRKTGGELWDVDSCQMVPLGSEPVRCLLTLEDTVWASCANQVSVIQGSSLHTQSFEAHSDPGFSVSHMVRSGGGVWMAFTQGSSIHLFHTETLEPLQEVNISTRTTHLTPGQVCVSSLLICQGLLWVGTSQGIIISFPVPTLEGIPKITGKGMTSLNAFCGPVDFMVATSSTLASDLLRRDSILNGAEKIGYSQHSQGGPPREERPKRLLLQYRLHSTCQLPGKLLTAQPEQGNPRSPLDSPEHSPEDGSIYEVNEDPDVWVRGQPVEWGREGEARRSKVTSTAIFCGGRGYRRVGQTAPGTCPDSSENTLLVWQLPLTLSQ</sequence>
<organism evidence="7 8">
    <name type="scientific">Mastacembelus armatus</name>
    <name type="common">zig-zag eel</name>
    <dbReference type="NCBI Taxonomy" id="205130"/>
    <lineage>
        <taxon>Eukaryota</taxon>
        <taxon>Metazoa</taxon>
        <taxon>Chordata</taxon>
        <taxon>Craniata</taxon>
        <taxon>Vertebrata</taxon>
        <taxon>Euteleostomi</taxon>
        <taxon>Actinopterygii</taxon>
        <taxon>Neopterygii</taxon>
        <taxon>Teleostei</taxon>
        <taxon>Neoteleostei</taxon>
        <taxon>Acanthomorphata</taxon>
        <taxon>Anabantaria</taxon>
        <taxon>Synbranchiformes</taxon>
        <taxon>Mastacembelidae</taxon>
        <taxon>Mastacembelus</taxon>
    </lineage>
</organism>
<dbReference type="SUPFAM" id="SSF50978">
    <property type="entry name" value="WD40 repeat-like"/>
    <property type="match status" value="1"/>
</dbReference>
<dbReference type="InterPro" id="IPR011993">
    <property type="entry name" value="PH-like_dom_sf"/>
</dbReference>
<dbReference type="InterPro" id="IPR015943">
    <property type="entry name" value="WD40/YVTN_repeat-like_dom_sf"/>
</dbReference>
<dbReference type="Gene3D" id="1.20.900.10">
    <property type="entry name" value="Dbl homology (DH) domain"/>
    <property type="match status" value="1"/>
</dbReference>
<evidence type="ECO:0000256" key="5">
    <source>
        <dbReference type="SAM" id="SignalP"/>
    </source>
</evidence>
<dbReference type="Pfam" id="PF19057">
    <property type="entry name" value="PH_19"/>
    <property type="match status" value="1"/>
</dbReference>
<evidence type="ECO:0000256" key="4">
    <source>
        <dbReference type="SAM" id="MobiDB-lite"/>
    </source>
</evidence>
<dbReference type="GeneTree" id="ENSGT00940000153798"/>
<dbReference type="InterPro" id="IPR039919">
    <property type="entry name" value="ARHGEF10/ARHGEF17"/>
</dbReference>
<feature type="domain" description="DH" evidence="6">
    <location>
        <begin position="79"/>
        <end position="266"/>
    </location>
</feature>
<dbReference type="SMART" id="SM00325">
    <property type="entry name" value="RhoGEF"/>
    <property type="match status" value="1"/>
</dbReference>
<dbReference type="Pfam" id="PF00621">
    <property type="entry name" value="RhoGEF"/>
    <property type="match status" value="1"/>
</dbReference>
<accession>A0A7N8WJM0</accession>
<feature type="chain" id="PRO_5031077338" evidence="5">
    <location>
        <begin position="18"/>
        <end position="1008"/>
    </location>
</feature>
<evidence type="ECO:0000313" key="7">
    <source>
        <dbReference type="Ensembl" id="ENSMAMP00000037420.1"/>
    </source>
</evidence>
<dbReference type="Ensembl" id="ENSMAMT00000066101.1">
    <property type="protein sequence ID" value="ENSMAMP00000037420.1"/>
    <property type="gene ID" value="ENSMAMG00000014201.2"/>
</dbReference>
<keyword evidence="5" id="KW-0732">Signal</keyword>
<dbReference type="GO" id="GO:0005085">
    <property type="term" value="F:guanyl-nucleotide exchange factor activity"/>
    <property type="evidence" value="ECO:0007669"/>
    <property type="project" value="UniProtKB-KW"/>
</dbReference>
<dbReference type="SUPFAM" id="SSF50729">
    <property type="entry name" value="PH domain-like"/>
    <property type="match status" value="1"/>
</dbReference>
<evidence type="ECO:0000256" key="1">
    <source>
        <dbReference type="ARBA" id="ARBA00022553"/>
    </source>
</evidence>
<name>A0A7N8WJM0_9TELE</name>
<dbReference type="PROSITE" id="PS50010">
    <property type="entry name" value="DH_2"/>
    <property type="match status" value="1"/>
</dbReference>
<reference evidence="7" key="2">
    <citation type="submission" date="2025-09" db="UniProtKB">
        <authorList>
            <consortium name="Ensembl"/>
        </authorList>
    </citation>
    <scope>IDENTIFICATION</scope>
</reference>
<keyword evidence="3" id="KW-0175">Coiled coil</keyword>
<dbReference type="GO" id="GO:0005829">
    <property type="term" value="C:cytosol"/>
    <property type="evidence" value="ECO:0007669"/>
    <property type="project" value="TreeGrafter"/>
</dbReference>
<feature type="region of interest" description="Disordered" evidence="4">
    <location>
        <begin position="912"/>
        <end position="943"/>
    </location>
</feature>
<dbReference type="FunFam" id="1.20.900.10:FF:000003">
    <property type="entry name" value="Rho guanine nucleotide exchange factor 10 like"/>
    <property type="match status" value="1"/>
</dbReference>
<dbReference type="AlphaFoldDB" id="A0A7N8WJM0"/>
<dbReference type="GO" id="GO:0051056">
    <property type="term" value="P:regulation of small GTPase mediated signal transduction"/>
    <property type="evidence" value="ECO:0007669"/>
    <property type="project" value="UniProtKB-ARBA"/>
</dbReference>
<evidence type="ECO:0000256" key="3">
    <source>
        <dbReference type="SAM" id="Coils"/>
    </source>
</evidence>
<dbReference type="CDD" id="cd00160">
    <property type="entry name" value="RhoGEF"/>
    <property type="match status" value="1"/>
</dbReference>
<keyword evidence="1" id="KW-0597">Phosphoprotein</keyword>
<dbReference type="GO" id="GO:0051496">
    <property type="term" value="P:positive regulation of stress fiber assembly"/>
    <property type="evidence" value="ECO:0007669"/>
    <property type="project" value="UniProtKB-ARBA"/>
</dbReference>
<dbReference type="Proteomes" id="UP000261640">
    <property type="component" value="Unplaced"/>
</dbReference>
<reference evidence="7" key="1">
    <citation type="submission" date="2025-08" db="UniProtKB">
        <authorList>
            <consortium name="Ensembl"/>
        </authorList>
    </citation>
    <scope>IDENTIFICATION</scope>
</reference>
<dbReference type="Gene3D" id="2.130.10.10">
    <property type="entry name" value="YVTN repeat-like/Quinoprotein amine dehydrogenase"/>
    <property type="match status" value="1"/>
</dbReference>
<evidence type="ECO:0000259" key="6">
    <source>
        <dbReference type="PROSITE" id="PS50010"/>
    </source>
</evidence>
<proteinExistence type="predicted"/>
<dbReference type="InterPro" id="IPR000219">
    <property type="entry name" value="DH_dom"/>
</dbReference>
<dbReference type="PANTHER" id="PTHR12877:SF16">
    <property type="entry name" value="RHO GUANINE NUCLEOTIDE EXCHANGE FACTOR 10-LIKE PROTEIN"/>
    <property type="match status" value="1"/>
</dbReference>
<evidence type="ECO:0000256" key="2">
    <source>
        <dbReference type="ARBA" id="ARBA00022658"/>
    </source>
</evidence>